<dbReference type="InterPro" id="IPR026872">
    <property type="entry name" value="FTB"/>
</dbReference>
<sequence length="483" mass="55380">MRTRSKYQRKKVLVYISNHTVGISSNTNRVRTKTKTRTRTSPNSKTKIKTKTMNTMKTNNRNSILTETEELFTNESQIIESFNSNLESQMDLELIILNEYYSKTHQHHQEQQNDEDEDEDDELNYFYIDAHLKYILSSLIDPMPSGYQVLDVNHSWMIYWLLNSYYLIQNPTMEINQSILDLIVNKITKCINYGDSLSGVPFDGIGGGNNQLGHLASTYAAILTLILTDQYELLDNLRELIRDWLLTLKKRSSCGSGASFIMHENGEMDARSTYCALIIINLLNLTNYEENSSSPEELDPLIDGVENWLNSCQTYEGGFSNIPNTEAHGGYTYCALDRVILTNKLVDACYGFWIGQGQQQEVKVFDEEKLRQYLLIIAQDESGGFKDKPGKQVDYYHTNYSLSGLSILEHSYKFSQDDEGRSLAFQIDVEREEEEGGGGRGGDNFTNPIHPVFGIPIKFVKKCHDYFKLKPISKPKKRAEQKR</sequence>
<dbReference type="GO" id="GO:0097354">
    <property type="term" value="P:prenylation"/>
    <property type="evidence" value="ECO:0007669"/>
    <property type="project" value="UniProtKB-UniRule"/>
</dbReference>
<evidence type="ECO:0000259" key="10">
    <source>
        <dbReference type="Pfam" id="PF00432"/>
    </source>
</evidence>
<evidence type="ECO:0000256" key="5">
    <source>
        <dbReference type="ARBA" id="ARBA00022679"/>
    </source>
</evidence>
<comment type="function">
    <text evidence="9">Catalyzes the transfer of a farnesyl moiety from farnesyl diphosphate to a cysteine at the fourth position from the C-terminus of several proteins. The beta subunit is responsible for peptide-binding.</text>
</comment>
<evidence type="ECO:0000313" key="11">
    <source>
        <dbReference type="EMBL" id="KAF6071381.1"/>
    </source>
</evidence>
<dbReference type="PANTHER" id="PTHR11774">
    <property type="entry name" value="GERANYLGERANYL TRANSFERASE TYPE BETA SUBUNIT"/>
    <property type="match status" value="1"/>
</dbReference>
<dbReference type="EMBL" id="JABWAD010000016">
    <property type="protein sequence ID" value="KAF6071381.1"/>
    <property type="molecule type" value="Genomic_DNA"/>
</dbReference>
<dbReference type="PANTHER" id="PTHR11774:SF6">
    <property type="entry name" value="PROTEIN FARNESYLTRANSFERASE SUBUNIT BETA"/>
    <property type="match status" value="1"/>
</dbReference>
<evidence type="ECO:0000256" key="1">
    <source>
        <dbReference type="ARBA" id="ARBA00010497"/>
    </source>
</evidence>
<comment type="similarity">
    <text evidence="1 9">Belongs to the protein prenyltransferase subunit beta family.</text>
</comment>
<proteinExistence type="inferred from homology"/>
<comment type="subunit">
    <text evidence="9">Heterodimer of an alpha and a beta subunit.</text>
</comment>
<evidence type="ECO:0000313" key="12">
    <source>
        <dbReference type="Proteomes" id="UP000536275"/>
    </source>
</evidence>
<dbReference type="CDD" id="cd02893">
    <property type="entry name" value="FTase"/>
    <property type="match status" value="1"/>
</dbReference>
<evidence type="ECO:0000256" key="9">
    <source>
        <dbReference type="RuleBase" id="RU365056"/>
    </source>
</evidence>
<dbReference type="GO" id="GO:0008270">
    <property type="term" value="F:zinc ion binding"/>
    <property type="evidence" value="ECO:0007669"/>
    <property type="project" value="UniProtKB-UniRule"/>
</dbReference>
<keyword evidence="6 9" id="KW-0479">Metal-binding</keyword>
<keyword evidence="4 9" id="KW-0637">Prenyltransferase</keyword>
<evidence type="ECO:0000256" key="7">
    <source>
        <dbReference type="ARBA" id="ARBA00022737"/>
    </source>
</evidence>
<dbReference type="InterPro" id="IPR045089">
    <property type="entry name" value="PGGT1B-like"/>
</dbReference>
<name>A0A8H6F6C2_CANAX</name>
<comment type="cofactor">
    <cofactor evidence="9">
        <name>Zn(2+)</name>
        <dbReference type="ChEBI" id="CHEBI:29105"/>
    </cofactor>
    <text evidence="9">Binds 1 zinc ion per subunit.</text>
</comment>
<evidence type="ECO:0000256" key="4">
    <source>
        <dbReference type="ARBA" id="ARBA00022602"/>
    </source>
</evidence>
<dbReference type="EC" id="2.5.1.58" evidence="2 9"/>
<feature type="domain" description="Prenyltransferase alpha-alpha toroid" evidence="10">
    <location>
        <begin position="342"/>
        <end position="454"/>
    </location>
</feature>
<dbReference type="InterPro" id="IPR008930">
    <property type="entry name" value="Terpenoid_cyclase/PrenylTrfase"/>
</dbReference>
<feature type="domain" description="Prenyltransferase alpha-alpha toroid" evidence="10">
    <location>
        <begin position="127"/>
        <end position="341"/>
    </location>
</feature>
<dbReference type="Pfam" id="PF00432">
    <property type="entry name" value="Prenyltrans"/>
    <property type="match status" value="2"/>
</dbReference>
<keyword evidence="5 9" id="KW-0808">Transferase</keyword>
<dbReference type="InterPro" id="IPR001330">
    <property type="entry name" value="Prenyltrans"/>
</dbReference>
<evidence type="ECO:0000256" key="6">
    <source>
        <dbReference type="ARBA" id="ARBA00022723"/>
    </source>
</evidence>
<organism evidence="11 12">
    <name type="scientific">Candida albicans</name>
    <name type="common">Yeast</name>
    <dbReference type="NCBI Taxonomy" id="5476"/>
    <lineage>
        <taxon>Eukaryota</taxon>
        <taxon>Fungi</taxon>
        <taxon>Dikarya</taxon>
        <taxon>Ascomycota</taxon>
        <taxon>Saccharomycotina</taxon>
        <taxon>Pichiomycetes</taxon>
        <taxon>Debaryomycetaceae</taxon>
        <taxon>Candida/Lodderomyces clade</taxon>
        <taxon>Candida</taxon>
    </lineage>
</organism>
<dbReference type="GO" id="GO:0005965">
    <property type="term" value="C:protein farnesyltransferase complex"/>
    <property type="evidence" value="ECO:0007669"/>
    <property type="project" value="UniProtKB-UniRule"/>
</dbReference>
<evidence type="ECO:0000256" key="3">
    <source>
        <dbReference type="ARBA" id="ARBA00015798"/>
    </source>
</evidence>
<dbReference type="SUPFAM" id="SSF48239">
    <property type="entry name" value="Terpenoid cyclases/Protein prenyltransferases"/>
    <property type="match status" value="1"/>
</dbReference>
<accession>A0A8H6F6C2</accession>
<evidence type="ECO:0000256" key="8">
    <source>
        <dbReference type="ARBA" id="ARBA00022833"/>
    </source>
</evidence>
<reference evidence="11 12" key="1">
    <citation type="submission" date="2020-03" db="EMBL/GenBank/DDBJ databases">
        <title>FDA dAtabase for Regulatory Grade micrObial Sequences (FDA-ARGOS): Supporting development and validation of Infectious Disease Dx tests.</title>
        <authorList>
            <person name="Campos J."/>
            <person name="Goldberg B."/>
            <person name="Tallon L."/>
            <person name="Sadzewicz L."/>
            <person name="Vavikolanu K."/>
            <person name="Mehta A."/>
            <person name="Aluvathingal J."/>
            <person name="Nadendla S."/>
            <person name="Nandy P."/>
            <person name="Geyer C."/>
            <person name="Yan Y."/>
            <person name="Sichtig H."/>
        </authorList>
    </citation>
    <scope>NUCLEOTIDE SEQUENCE [LARGE SCALE GENOMIC DNA]</scope>
    <source>
        <strain evidence="11 12">FDAARGOS_656</strain>
    </source>
</reference>
<dbReference type="Proteomes" id="UP000536275">
    <property type="component" value="Unassembled WGS sequence"/>
</dbReference>
<dbReference type="Gene3D" id="1.50.10.20">
    <property type="match status" value="2"/>
</dbReference>
<keyword evidence="8 9" id="KW-0862">Zinc</keyword>
<protein>
    <recommendedName>
        <fullName evidence="3 9">Protein farnesyltransferase subunit beta</fullName>
        <shortName evidence="9">FTase-beta</shortName>
        <ecNumber evidence="2 9">2.5.1.58</ecNumber>
    </recommendedName>
</protein>
<gene>
    <name evidence="11" type="ORF">FOB64_001124</name>
</gene>
<keyword evidence="7" id="KW-0677">Repeat</keyword>
<evidence type="ECO:0000256" key="2">
    <source>
        <dbReference type="ARBA" id="ARBA00012702"/>
    </source>
</evidence>
<comment type="caution">
    <text evidence="11">The sequence shown here is derived from an EMBL/GenBank/DDBJ whole genome shotgun (WGS) entry which is preliminary data.</text>
</comment>
<comment type="catalytic activity">
    <reaction evidence="9">
        <text>L-cysteinyl-[protein] + (2E,6E)-farnesyl diphosphate = S-(2E,6E)-farnesyl-L-cysteinyl-[protein] + diphosphate</text>
        <dbReference type="Rhea" id="RHEA:13345"/>
        <dbReference type="Rhea" id="RHEA-COMP:10131"/>
        <dbReference type="Rhea" id="RHEA-COMP:11535"/>
        <dbReference type="ChEBI" id="CHEBI:29950"/>
        <dbReference type="ChEBI" id="CHEBI:33019"/>
        <dbReference type="ChEBI" id="CHEBI:86019"/>
        <dbReference type="ChEBI" id="CHEBI:175763"/>
    </reaction>
</comment>
<dbReference type="AlphaFoldDB" id="A0A8H6F6C2"/>
<dbReference type="GO" id="GO:0004660">
    <property type="term" value="F:protein farnesyltransferase activity"/>
    <property type="evidence" value="ECO:0007669"/>
    <property type="project" value="UniProtKB-UniRule"/>
</dbReference>